<organism evidence="3 4">
    <name type="scientific">Desulfofundulus kuznetsovii (strain DSM 6115 / VKM B-1805 / 17)</name>
    <name type="common">Desulfotomaculum kuznetsovii</name>
    <dbReference type="NCBI Taxonomy" id="760568"/>
    <lineage>
        <taxon>Bacteria</taxon>
        <taxon>Bacillati</taxon>
        <taxon>Bacillota</taxon>
        <taxon>Clostridia</taxon>
        <taxon>Eubacteriales</taxon>
        <taxon>Peptococcaceae</taxon>
        <taxon>Desulfofundulus</taxon>
    </lineage>
</organism>
<name>A0AAU8PEH2_DESK7</name>
<gene>
    <name evidence="3" type="ordered locus">Desku_2218</name>
</gene>
<sequence>MVTLRKTMLVAIACWMVLLLLAGCGQGGARDTREQTITITDAAGRQVKVPYPAKRVVCLSSDAGEVICALKGEKQVAAVSSTLKRYPIVKERFADTPEVGNFSQPNVEKIIEVRPDVVLGYASSIENKVAEKIEAAGIPFVVLPCNDMPTFVQDVHNLGRILGKEENAQKFVAFIESNFKKITEVTGKIPADKRPRVYVEGFSPLSTYGQKSPSAQIIELAGGKNIAASEAVPSPKVTSEWVIAQNPDVIVKVVTSDKTQKDIMQKERDALISRPGFSKIAAVKNGRVHVIGWKVYTGARAVVGAAYLARWLHPDQFADIDPEAIHRELMEKFYGTNLEGTWVYP</sequence>
<dbReference type="Proteomes" id="UP000009229">
    <property type="component" value="Chromosome"/>
</dbReference>
<accession>A0AAU8PEH2</accession>
<protein>
    <submittedName>
        <fullName evidence="3">ABC-type transporter, periplasmic subunit</fullName>
    </submittedName>
</protein>
<keyword evidence="4" id="KW-1185">Reference proteome</keyword>
<dbReference type="PROSITE" id="PS50983">
    <property type="entry name" value="FE_B12_PBP"/>
    <property type="match status" value="1"/>
</dbReference>
<evidence type="ECO:0000256" key="1">
    <source>
        <dbReference type="ARBA" id="ARBA00008814"/>
    </source>
</evidence>
<dbReference type="PANTHER" id="PTHR30535">
    <property type="entry name" value="VITAMIN B12-BINDING PROTEIN"/>
    <property type="match status" value="1"/>
</dbReference>
<proteinExistence type="inferred from homology"/>
<evidence type="ECO:0000259" key="2">
    <source>
        <dbReference type="PROSITE" id="PS50983"/>
    </source>
</evidence>
<feature type="domain" description="Fe/B12 periplasmic-binding" evidence="2">
    <location>
        <begin position="55"/>
        <end position="320"/>
    </location>
</feature>
<evidence type="ECO:0000313" key="4">
    <source>
        <dbReference type="Proteomes" id="UP000009229"/>
    </source>
</evidence>
<dbReference type="RefSeq" id="WP_013823269.1">
    <property type="nucleotide sequence ID" value="NC_015573.1"/>
</dbReference>
<dbReference type="InterPro" id="IPR002491">
    <property type="entry name" value="ABC_transptr_periplasmic_BD"/>
</dbReference>
<dbReference type="InterPro" id="IPR050902">
    <property type="entry name" value="ABC_Transporter_SBP"/>
</dbReference>
<dbReference type="Pfam" id="PF01497">
    <property type="entry name" value="Peripla_BP_2"/>
    <property type="match status" value="1"/>
</dbReference>
<evidence type="ECO:0000313" key="3">
    <source>
        <dbReference type="EMBL" id="AEG15755.1"/>
    </source>
</evidence>
<dbReference type="PANTHER" id="PTHR30535:SF34">
    <property type="entry name" value="MOLYBDATE-BINDING PROTEIN MOLA"/>
    <property type="match status" value="1"/>
</dbReference>
<dbReference type="Gene3D" id="3.40.50.1980">
    <property type="entry name" value="Nitrogenase molybdenum iron protein domain"/>
    <property type="match status" value="2"/>
</dbReference>
<dbReference type="PROSITE" id="PS51257">
    <property type="entry name" value="PROKAR_LIPOPROTEIN"/>
    <property type="match status" value="1"/>
</dbReference>
<dbReference type="SUPFAM" id="SSF53807">
    <property type="entry name" value="Helical backbone' metal receptor"/>
    <property type="match status" value="1"/>
</dbReference>
<reference evidence="4" key="1">
    <citation type="submission" date="2011-05" db="EMBL/GenBank/DDBJ databases">
        <title>Complete sequence of Desulfotomaculum kuznetsovii DSM 6115.</title>
        <authorList>
            <person name="Lucas S."/>
            <person name="Han J."/>
            <person name="Lapidus A."/>
            <person name="Cheng J.-F."/>
            <person name="Goodwin L."/>
            <person name="Pitluck S."/>
            <person name="Peters L."/>
            <person name="Mikhailova N."/>
            <person name="Lu M."/>
            <person name="Saunders E."/>
            <person name="Han C."/>
            <person name="Tapia R."/>
            <person name="Land M."/>
            <person name="Hauser L."/>
            <person name="Kyrpides N."/>
            <person name="Ivanova N."/>
            <person name="Pagani I."/>
            <person name="Nazina T."/>
            <person name="Ivanova A."/>
            <person name="Parshina S."/>
            <person name="Kuever J."/>
            <person name="Muyzer G."/>
            <person name="Plugge C."/>
            <person name="Stams A."/>
            <person name="Woyke T."/>
        </authorList>
    </citation>
    <scope>NUCLEOTIDE SEQUENCE [LARGE SCALE GENOMIC DNA]</scope>
    <source>
        <strain evidence="4">DSM 6115 / VKM B-1805 / 17</strain>
    </source>
</reference>
<comment type="similarity">
    <text evidence="1">Belongs to the bacterial solute-binding protein 8 family.</text>
</comment>
<dbReference type="EMBL" id="CP002770">
    <property type="protein sequence ID" value="AEG15755.1"/>
    <property type="molecule type" value="Genomic_DNA"/>
</dbReference>
<dbReference type="AlphaFoldDB" id="A0AAU8PEH2"/>
<dbReference type="KEGG" id="dku:Desku_2218"/>